<proteinExistence type="predicted"/>
<comment type="caution">
    <text evidence="3">The sequence shown here is derived from an EMBL/GenBank/DDBJ whole genome shotgun (WGS) entry which is preliminary data.</text>
</comment>
<name>A0A0F9EKG1_9ZZZZ</name>
<gene>
    <name evidence="3" type="ORF">LCGC14_2063130</name>
</gene>
<sequence length="169" mass="19324">MPEEPRKKEPLKNYVYEYRHINHVVDPLTVSNEEEWRESIRQHYRDIDSGKYKKAGKKDNFGDLRPDYAEFRKMADLAVKDARAGTNAENELLRSELEELKNLVNDLVIKLSGKDDAPPKEGPPPAPGSHAPWLDKIEPETKNTVGAGECPICKKKFKRLDMHVCKEAA</sequence>
<dbReference type="EMBL" id="LAZR01024594">
    <property type="protein sequence ID" value="KKL74613.1"/>
    <property type="molecule type" value="Genomic_DNA"/>
</dbReference>
<accession>A0A0F9EKG1</accession>
<evidence type="ECO:0000256" key="1">
    <source>
        <dbReference type="SAM" id="Coils"/>
    </source>
</evidence>
<feature type="region of interest" description="Disordered" evidence="2">
    <location>
        <begin position="111"/>
        <end position="134"/>
    </location>
</feature>
<feature type="coiled-coil region" evidence="1">
    <location>
        <begin position="83"/>
        <end position="110"/>
    </location>
</feature>
<evidence type="ECO:0000313" key="3">
    <source>
        <dbReference type="EMBL" id="KKL74613.1"/>
    </source>
</evidence>
<evidence type="ECO:0000256" key="2">
    <source>
        <dbReference type="SAM" id="MobiDB-lite"/>
    </source>
</evidence>
<organism evidence="3">
    <name type="scientific">marine sediment metagenome</name>
    <dbReference type="NCBI Taxonomy" id="412755"/>
    <lineage>
        <taxon>unclassified sequences</taxon>
        <taxon>metagenomes</taxon>
        <taxon>ecological metagenomes</taxon>
    </lineage>
</organism>
<reference evidence="3" key="1">
    <citation type="journal article" date="2015" name="Nature">
        <title>Complex archaea that bridge the gap between prokaryotes and eukaryotes.</title>
        <authorList>
            <person name="Spang A."/>
            <person name="Saw J.H."/>
            <person name="Jorgensen S.L."/>
            <person name="Zaremba-Niedzwiedzka K."/>
            <person name="Martijn J."/>
            <person name="Lind A.E."/>
            <person name="van Eijk R."/>
            <person name="Schleper C."/>
            <person name="Guy L."/>
            <person name="Ettema T.J."/>
        </authorList>
    </citation>
    <scope>NUCLEOTIDE SEQUENCE</scope>
</reference>
<protein>
    <submittedName>
        <fullName evidence="3">Uncharacterized protein</fullName>
    </submittedName>
</protein>
<dbReference type="AlphaFoldDB" id="A0A0F9EKG1"/>
<keyword evidence="1" id="KW-0175">Coiled coil</keyword>